<accession>A0ABW3H5M1</accession>
<feature type="transmembrane region" description="Helical" evidence="6">
    <location>
        <begin position="17"/>
        <end position="35"/>
    </location>
</feature>
<keyword evidence="9" id="KW-1185">Reference proteome</keyword>
<keyword evidence="2 3" id="KW-0697">Rotamase</keyword>
<keyword evidence="6" id="KW-0472">Membrane</keyword>
<evidence type="ECO:0000256" key="3">
    <source>
        <dbReference type="PROSITE-ProRule" id="PRU00277"/>
    </source>
</evidence>
<evidence type="ECO:0000259" key="7">
    <source>
        <dbReference type="PROSITE" id="PS50059"/>
    </source>
</evidence>
<dbReference type="InterPro" id="IPR046357">
    <property type="entry name" value="PPIase_dom_sf"/>
</dbReference>
<evidence type="ECO:0000313" key="9">
    <source>
        <dbReference type="Proteomes" id="UP001596977"/>
    </source>
</evidence>
<sequence length="215" mass="23053">MSVTAVPIAPVKSSYKLWLWLGIVLAALLAVALAWTGTRAVVAAKGTDADYLAWNKGQIGVQTTASGLQYVVLKSGSGPLAKDGDMANLSLEGRFRDGTVFQPRTTAPLPIQPNDPTRPSMMPGFLEAMKLMKKGSSFRIWLPASLGFDALPGVPPEMRGKMVVFDVEMSELMSAAEVEEQRRQQQEAMRQQLEQQGALPPPGEAPALPPGAEGH</sequence>
<gene>
    <name evidence="8" type="ORF">ACFQ1E_07405</name>
</gene>
<feature type="compositionally biased region" description="Low complexity" evidence="5">
    <location>
        <begin position="186"/>
        <end position="198"/>
    </location>
</feature>
<dbReference type="Proteomes" id="UP001596977">
    <property type="component" value="Unassembled WGS sequence"/>
</dbReference>
<dbReference type="SUPFAM" id="SSF54534">
    <property type="entry name" value="FKBP-like"/>
    <property type="match status" value="1"/>
</dbReference>
<comment type="catalytic activity">
    <reaction evidence="1 3 4">
        <text>[protein]-peptidylproline (omega=180) = [protein]-peptidylproline (omega=0)</text>
        <dbReference type="Rhea" id="RHEA:16237"/>
        <dbReference type="Rhea" id="RHEA-COMP:10747"/>
        <dbReference type="Rhea" id="RHEA-COMP:10748"/>
        <dbReference type="ChEBI" id="CHEBI:83833"/>
        <dbReference type="ChEBI" id="CHEBI:83834"/>
        <dbReference type="EC" id="5.2.1.8"/>
    </reaction>
</comment>
<evidence type="ECO:0000256" key="1">
    <source>
        <dbReference type="ARBA" id="ARBA00000971"/>
    </source>
</evidence>
<name>A0ABW3H5M1_9SPHN</name>
<organism evidence="8 9">
    <name type="scientific">Sphingomonas canadensis</name>
    <dbReference type="NCBI Taxonomy" id="1219257"/>
    <lineage>
        <taxon>Bacteria</taxon>
        <taxon>Pseudomonadati</taxon>
        <taxon>Pseudomonadota</taxon>
        <taxon>Alphaproteobacteria</taxon>
        <taxon>Sphingomonadales</taxon>
        <taxon>Sphingomonadaceae</taxon>
        <taxon>Sphingomonas</taxon>
    </lineage>
</organism>
<comment type="caution">
    <text evidence="8">The sequence shown here is derived from an EMBL/GenBank/DDBJ whole genome shotgun (WGS) entry which is preliminary data.</text>
</comment>
<evidence type="ECO:0000256" key="6">
    <source>
        <dbReference type="SAM" id="Phobius"/>
    </source>
</evidence>
<keyword evidence="6" id="KW-0812">Transmembrane</keyword>
<keyword evidence="3 4" id="KW-0413">Isomerase</keyword>
<keyword evidence="6" id="KW-1133">Transmembrane helix</keyword>
<feature type="region of interest" description="Disordered" evidence="5">
    <location>
        <begin position="178"/>
        <end position="215"/>
    </location>
</feature>
<dbReference type="EC" id="5.2.1.8" evidence="4"/>
<protein>
    <recommendedName>
        <fullName evidence="4">Peptidyl-prolyl cis-trans isomerase</fullName>
        <ecNumber evidence="4">5.2.1.8</ecNumber>
    </recommendedName>
</protein>
<evidence type="ECO:0000256" key="5">
    <source>
        <dbReference type="SAM" id="MobiDB-lite"/>
    </source>
</evidence>
<dbReference type="InterPro" id="IPR000774">
    <property type="entry name" value="PPIase_FKBP_N"/>
</dbReference>
<comment type="similarity">
    <text evidence="4">Belongs to the FKBP-type PPIase family.</text>
</comment>
<dbReference type="Gene3D" id="3.10.50.40">
    <property type="match status" value="1"/>
</dbReference>
<feature type="compositionally biased region" description="Pro residues" evidence="5">
    <location>
        <begin position="199"/>
        <end position="209"/>
    </location>
</feature>
<dbReference type="Pfam" id="PF00254">
    <property type="entry name" value="FKBP_C"/>
    <property type="match status" value="1"/>
</dbReference>
<dbReference type="GO" id="GO:0003755">
    <property type="term" value="F:peptidyl-prolyl cis-trans isomerase activity"/>
    <property type="evidence" value="ECO:0007669"/>
    <property type="project" value="UniProtKB-EC"/>
</dbReference>
<dbReference type="EMBL" id="JBHTJG010000002">
    <property type="protein sequence ID" value="MFD0946157.1"/>
    <property type="molecule type" value="Genomic_DNA"/>
</dbReference>
<evidence type="ECO:0000256" key="2">
    <source>
        <dbReference type="ARBA" id="ARBA00023110"/>
    </source>
</evidence>
<evidence type="ECO:0000256" key="4">
    <source>
        <dbReference type="RuleBase" id="RU003915"/>
    </source>
</evidence>
<reference evidence="9" key="1">
    <citation type="journal article" date="2019" name="Int. J. Syst. Evol. Microbiol.">
        <title>The Global Catalogue of Microorganisms (GCM) 10K type strain sequencing project: providing services to taxonomists for standard genome sequencing and annotation.</title>
        <authorList>
            <consortium name="The Broad Institute Genomics Platform"/>
            <consortium name="The Broad Institute Genome Sequencing Center for Infectious Disease"/>
            <person name="Wu L."/>
            <person name="Ma J."/>
        </authorList>
    </citation>
    <scope>NUCLEOTIDE SEQUENCE [LARGE SCALE GENOMIC DNA]</scope>
    <source>
        <strain evidence="9">CCUG 62982</strain>
    </source>
</reference>
<dbReference type="RefSeq" id="WP_264943060.1">
    <property type="nucleotide sequence ID" value="NZ_JAPDRA010000002.1"/>
</dbReference>
<dbReference type="Pfam" id="PF01346">
    <property type="entry name" value="FKBP_N"/>
    <property type="match status" value="1"/>
</dbReference>
<proteinExistence type="inferred from homology"/>
<feature type="domain" description="PPIase FKBP-type" evidence="7">
    <location>
        <begin position="84"/>
        <end position="173"/>
    </location>
</feature>
<dbReference type="InterPro" id="IPR001179">
    <property type="entry name" value="PPIase_FKBP_dom"/>
</dbReference>
<evidence type="ECO:0000313" key="8">
    <source>
        <dbReference type="EMBL" id="MFD0946157.1"/>
    </source>
</evidence>
<dbReference type="PROSITE" id="PS50059">
    <property type="entry name" value="FKBP_PPIASE"/>
    <property type="match status" value="1"/>
</dbReference>